<comment type="subunit">
    <text evidence="7">Self-assembles to form functional amyloid fibrils called rodlets. Self-assembly into fibrillar rodlets occurs spontaneously at hydrophobic:hydrophilic interfaces and the rodlets further associate laterally to form amphipathic monolayers.</text>
</comment>
<organism evidence="9 10">
    <name type="scientific">Moniliophthora roreri</name>
    <name type="common">Frosty pod rot fungus</name>
    <name type="synonym">Monilia roreri</name>
    <dbReference type="NCBI Taxonomy" id="221103"/>
    <lineage>
        <taxon>Eukaryota</taxon>
        <taxon>Fungi</taxon>
        <taxon>Dikarya</taxon>
        <taxon>Basidiomycota</taxon>
        <taxon>Agaricomycotina</taxon>
        <taxon>Agaricomycetes</taxon>
        <taxon>Agaricomycetidae</taxon>
        <taxon>Agaricales</taxon>
        <taxon>Marasmiineae</taxon>
        <taxon>Marasmiaceae</taxon>
        <taxon>Moniliophthora</taxon>
    </lineage>
</organism>
<comment type="similarity">
    <text evidence="2 8">Belongs to the fungal hydrophobin family.</text>
</comment>
<dbReference type="AlphaFoldDB" id="A0A0W0EYR5"/>
<evidence type="ECO:0000256" key="7">
    <source>
        <dbReference type="ARBA" id="ARBA00093546"/>
    </source>
</evidence>
<keyword evidence="3 8" id="KW-0134">Cell wall</keyword>
<dbReference type="CDD" id="cd23507">
    <property type="entry name" value="hydrophobin_I"/>
    <property type="match status" value="1"/>
</dbReference>
<dbReference type="EMBL" id="LATX01002441">
    <property type="protein sequence ID" value="KTB29246.1"/>
    <property type="molecule type" value="Genomic_DNA"/>
</dbReference>
<protein>
    <recommendedName>
        <fullName evidence="8">Hydrophobin</fullName>
    </recommendedName>
</protein>
<gene>
    <name evidence="9" type="ORF">WG66_18178</name>
</gene>
<evidence type="ECO:0000256" key="5">
    <source>
        <dbReference type="ARBA" id="ARBA00022729"/>
    </source>
</evidence>
<evidence type="ECO:0000256" key="4">
    <source>
        <dbReference type="ARBA" id="ARBA00022525"/>
    </source>
</evidence>
<dbReference type="GO" id="GO:0009277">
    <property type="term" value="C:fungal-type cell wall"/>
    <property type="evidence" value="ECO:0007669"/>
    <property type="project" value="InterPro"/>
</dbReference>
<evidence type="ECO:0000256" key="8">
    <source>
        <dbReference type="RuleBase" id="RU365009"/>
    </source>
</evidence>
<dbReference type="SMART" id="SM00075">
    <property type="entry name" value="HYDRO"/>
    <property type="match status" value="1"/>
</dbReference>
<evidence type="ECO:0000256" key="2">
    <source>
        <dbReference type="ARBA" id="ARBA00010446"/>
    </source>
</evidence>
<dbReference type="GO" id="GO:0005199">
    <property type="term" value="F:structural constituent of cell wall"/>
    <property type="evidence" value="ECO:0007669"/>
    <property type="project" value="InterPro"/>
</dbReference>
<sequence length="112" mass="11360">MYKLFTLGALASVAVAAPHGSPHGSPVAQCNTGPVQCCNTVDNIQNEDVANALGLLNIIVSDVNIPIGLNCDPISAVVGIGGNSCSQQPVCCENNNFNGVVALGCTPINLNL</sequence>
<dbReference type="InterPro" id="IPR019778">
    <property type="entry name" value="Class_I_Hydrophobin_CS"/>
</dbReference>
<feature type="signal peptide" evidence="8">
    <location>
        <begin position="1"/>
        <end position="16"/>
    </location>
</feature>
<keyword evidence="4 8" id="KW-0964">Secreted</keyword>
<evidence type="ECO:0000313" key="9">
    <source>
        <dbReference type="EMBL" id="KTB29246.1"/>
    </source>
</evidence>
<evidence type="ECO:0000256" key="3">
    <source>
        <dbReference type="ARBA" id="ARBA00022512"/>
    </source>
</evidence>
<dbReference type="InterPro" id="IPR001338">
    <property type="entry name" value="Class_I_Hydrophobin"/>
</dbReference>
<accession>A0A0W0EYR5</accession>
<name>A0A0W0EYR5_MONRR</name>
<evidence type="ECO:0000256" key="1">
    <source>
        <dbReference type="ARBA" id="ARBA00004191"/>
    </source>
</evidence>
<dbReference type="PROSITE" id="PS00956">
    <property type="entry name" value="HYDROPHOBIN"/>
    <property type="match status" value="1"/>
</dbReference>
<dbReference type="Pfam" id="PF01185">
    <property type="entry name" value="Hydrophobin"/>
    <property type="match status" value="1"/>
</dbReference>
<reference evidence="9 10" key="1">
    <citation type="submission" date="2015-12" db="EMBL/GenBank/DDBJ databases">
        <title>Draft genome sequence of Moniliophthora roreri, the causal agent of frosty pod rot of cacao.</title>
        <authorList>
            <person name="Aime M.C."/>
            <person name="Diaz-Valderrama J.R."/>
            <person name="Kijpornyongpan T."/>
            <person name="Phillips-Mora W."/>
        </authorList>
    </citation>
    <scope>NUCLEOTIDE SEQUENCE [LARGE SCALE GENOMIC DNA]</scope>
    <source>
        <strain evidence="9 10">MCA 2952</strain>
    </source>
</reference>
<keyword evidence="6 8" id="KW-1015">Disulfide bond</keyword>
<proteinExistence type="inferred from homology"/>
<keyword evidence="5 8" id="KW-0732">Signal</keyword>
<dbReference type="Proteomes" id="UP000054988">
    <property type="component" value="Unassembled WGS sequence"/>
</dbReference>
<feature type="chain" id="PRO_5013987251" description="Hydrophobin" evidence="8">
    <location>
        <begin position="17"/>
        <end position="112"/>
    </location>
</feature>
<comment type="caution">
    <text evidence="9">The sequence shown here is derived from an EMBL/GenBank/DDBJ whole genome shotgun (WGS) entry which is preliminary data.</text>
</comment>
<evidence type="ECO:0000313" key="10">
    <source>
        <dbReference type="Proteomes" id="UP000054988"/>
    </source>
</evidence>
<evidence type="ECO:0000256" key="6">
    <source>
        <dbReference type="ARBA" id="ARBA00023157"/>
    </source>
</evidence>
<dbReference type="eggNOG" id="ENOG502T10M">
    <property type="taxonomic scope" value="Eukaryota"/>
</dbReference>
<comment type="subcellular location">
    <subcellularLocation>
        <location evidence="1 8">Secreted</location>
        <location evidence="1 8">Cell wall</location>
    </subcellularLocation>
</comment>